<comment type="caution">
    <text evidence="1">The sequence shown here is derived from an EMBL/GenBank/DDBJ whole genome shotgun (WGS) entry which is preliminary data.</text>
</comment>
<evidence type="ECO:0000313" key="1">
    <source>
        <dbReference type="EMBL" id="MFC3965605.1"/>
    </source>
</evidence>
<accession>A0ABV8E135</accession>
<dbReference type="Pfam" id="PF11253">
    <property type="entry name" value="DUF3052"/>
    <property type="match status" value="1"/>
</dbReference>
<dbReference type="Proteomes" id="UP001595696">
    <property type="component" value="Unassembled WGS sequence"/>
</dbReference>
<gene>
    <name evidence="1" type="ORF">ACFO0B_26745</name>
</gene>
<reference evidence="2" key="1">
    <citation type="journal article" date="2019" name="Int. J. Syst. Evol. Microbiol.">
        <title>The Global Catalogue of Microorganisms (GCM) 10K type strain sequencing project: providing services to taxonomists for standard genome sequencing and annotation.</title>
        <authorList>
            <consortium name="The Broad Institute Genomics Platform"/>
            <consortium name="The Broad Institute Genome Sequencing Center for Infectious Disease"/>
            <person name="Wu L."/>
            <person name="Ma J."/>
        </authorList>
    </citation>
    <scope>NUCLEOTIDE SEQUENCE [LARGE SCALE GENOMIC DNA]</scope>
    <source>
        <strain evidence="2">CGMCC 4.7330</strain>
    </source>
</reference>
<dbReference type="RefSeq" id="WP_378615590.1">
    <property type="nucleotide sequence ID" value="NZ_JBHSAX010000022.1"/>
</dbReference>
<keyword evidence="2" id="KW-1185">Reference proteome</keyword>
<sequence>MSASIAAVIRFGFRPGQVVREIGHGTDADEPLRAEVAAVTGTALTGGSTLRAPDILLVWWRGADGDLEDRLLSCAEAMAPRTRLWLLTPTAVRPGHLDGQQVAAAAGRAGLAIIGRVEVSGDWHAAGMRLPDH</sequence>
<organism evidence="1 2">
    <name type="scientific">Nocardia jiangsuensis</name>
    <dbReference type="NCBI Taxonomy" id="1691563"/>
    <lineage>
        <taxon>Bacteria</taxon>
        <taxon>Bacillati</taxon>
        <taxon>Actinomycetota</taxon>
        <taxon>Actinomycetes</taxon>
        <taxon>Mycobacteriales</taxon>
        <taxon>Nocardiaceae</taxon>
        <taxon>Nocardia</taxon>
    </lineage>
</organism>
<dbReference type="InterPro" id="IPR021412">
    <property type="entry name" value="DUF3052"/>
</dbReference>
<name>A0ABV8E135_9NOCA</name>
<protein>
    <submittedName>
        <fullName evidence="1">DUF3052 family protein</fullName>
    </submittedName>
</protein>
<proteinExistence type="predicted"/>
<evidence type="ECO:0000313" key="2">
    <source>
        <dbReference type="Proteomes" id="UP001595696"/>
    </source>
</evidence>
<dbReference type="EMBL" id="JBHSAX010000022">
    <property type="protein sequence ID" value="MFC3965605.1"/>
    <property type="molecule type" value="Genomic_DNA"/>
</dbReference>